<feature type="region of interest" description="Disordered" evidence="1">
    <location>
        <begin position="150"/>
        <end position="185"/>
    </location>
</feature>
<feature type="compositionally biased region" description="Low complexity" evidence="1">
    <location>
        <begin position="175"/>
        <end position="185"/>
    </location>
</feature>
<feature type="compositionally biased region" description="Acidic residues" evidence="1">
    <location>
        <begin position="160"/>
        <end position="173"/>
    </location>
</feature>
<organism evidence="3 4">
    <name type="scientific">Emiliania huxleyi (strain CCMP1516)</name>
    <dbReference type="NCBI Taxonomy" id="280463"/>
    <lineage>
        <taxon>Eukaryota</taxon>
        <taxon>Haptista</taxon>
        <taxon>Haptophyta</taxon>
        <taxon>Prymnesiophyceae</taxon>
        <taxon>Isochrysidales</taxon>
        <taxon>Noelaerhabdaceae</taxon>
        <taxon>Emiliania</taxon>
    </lineage>
</organism>
<keyword evidence="4" id="KW-1185">Reference proteome</keyword>
<evidence type="ECO:0000256" key="2">
    <source>
        <dbReference type="SAM" id="Phobius"/>
    </source>
</evidence>
<feature type="transmembrane region" description="Helical" evidence="2">
    <location>
        <begin position="223"/>
        <end position="243"/>
    </location>
</feature>
<dbReference type="PaxDb" id="2903-EOD04458"/>
<dbReference type="KEGG" id="ehx:EMIHUDRAFT_250551"/>
<keyword evidence="2" id="KW-1133">Transmembrane helix</keyword>
<evidence type="ECO:0000313" key="3">
    <source>
        <dbReference type="EnsemblProtists" id="EOD04458"/>
    </source>
</evidence>
<feature type="region of interest" description="Disordered" evidence="1">
    <location>
        <begin position="107"/>
        <end position="136"/>
    </location>
</feature>
<dbReference type="GeneID" id="17250608"/>
<dbReference type="Proteomes" id="UP000013827">
    <property type="component" value="Unassembled WGS sequence"/>
</dbReference>
<reference evidence="4" key="1">
    <citation type="journal article" date="2013" name="Nature">
        <title>Pan genome of the phytoplankton Emiliania underpins its global distribution.</title>
        <authorList>
            <person name="Read B.A."/>
            <person name="Kegel J."/>
            <person name="Klute M.J."/>
            <person name="Kuo A."/>
            <person name="Lefebvre S.C."/>
            <person name="Maumus F."/>
            <person name="Mayer C."/>
            <person name="Miller J."/>
            <person name="Monier A."/>
            <person name="Salamov A."/>
            <person name="Young J."/>
            <person name="Aguilar M."/>
            <person name="Claverie J.M."/>
            <person name="Frickenhaus S."/>
            <person name="Gonzalez K."/>
            <person name="Herman E.K."/>
            <person name="Lin Y.C."/>
            <person name="Napier J."/>
            <person name="Ogata H."/>
            <person name="Sarno A.F."/>
            <person name="Shmutz J."/>
            <person name="Schroeder D."/>
            <person name="de Vargas C."/>
            <person name="Verret F."/>
            <person name="von Dassow P."/>
            <person name="Valentin K."/>
            <person name="Van de Peer Y."/>
            <person name="Wheeler G."/>
            <person name="Dacks J.B."/>
            <person name="Delwiche C.F."/>
            <person name="Dyhrman S.T."/>
            <person name="Glockner G."/>
            <person name="John U."/>
            <person name="Richards T."/>
            <person name="Worden A.Z."/>
            <person name="Zhang X."/>
            <person name="Grigoriev I.V."/>
            <person name="Allen A.E."/>
            <person name="Bidle K."/>
            <person name="Borodovsky M."/>
            <person name="Bowler C."/>
            <person name="Brownlee C."/>
            <person name="Cock J.M."/>
            <person name="Elias M."/>
            <person name="Gladyshev V.N."/>
            <person name="Groth M."/>
            <person name="Guda C."/>
            <person name="Hadaegh A."/>
            <person name="Iglesias-Rodriguez M.D."/>
            <person name="Jenkins J."/>
            <person name="Jones B.M."/>
            <person name="Lawson T."/>
            <person name="Leese F."/>
            <person name="Lindquist E."/>
            <person name="Lobanov A."/>
            <person name="Lomsadze A."/>
            <person name="Malik S.B."/>
            <person name="Marsh M.E."/>
            <person name="Mackinder L."/>
            <person name="Mock T."/>
            <person name="Mueller-Roeber B."/>
            <person name="Pagarete A."/>
            <person name="Parker M."/>
            <person name="Probert I."/>
            <person name="Quesneville H."/>
            <person name="Raines C."/>
            <person name="Rensing S.A."/>
            <person name="Riano-Pachon D.M."/>
            <person name="Richier S."/>
            <person name="Rokitta S."/>
            <person name="Shiraiwa Y."/>
            <person name="Soanes D.M."/>
            <person name="van der Giezen M."/>
            <person name="Wahlund T.M."/>
            <person name="Williams B."/>
            <person name="Wilson W."/>
            <person name="Wolfe G."/>
            <person name="Wurch L.L."/>
        </authorList>
    </citation>
    <scope>NUCLEOTIDE SEQUENCE</scope>
</reference>
<dbReference type="EnsemblProtists" id="EOD04458">
    <property type="protein sequence ID" value="EOD04458"/>
    <property type="gene ID" value="EMIHUDRAFT_250551"/>
</dbReference>
<evidence type="ECO:0000313" key="4">
    <source>
        <dbReference type="Proteomes" id="UP000013827"/>
    </source>
</evidence>
<sequence length="284" mass="29272">MRPPRRQTVGWPQSRTWVKSCGAETSSFAVAGPSITGAVAGLADPLCDSYDNHICYDVDETYATPVPFSSPRALLSNGNAAKMPVAASIGRADADDACVDQDDACVDQENRRHSSQPRLSLPKSPPPPATQPSTQPKWLSERALQLLRDSAAAASKPESDDSECGEPFSEIDETPPAAGAAAAAHAAAPGAESLVDDDEPCSYPLARCAAAAVGSQPGRAVSFALAVAVLGSFLGAIAADRFFGADGAAGSCGDEAHETEPSLWHSLVALPLSGLAAVLGRYSR</sequence>
<proteinExistence type="predicted"/>
<dbReference type="HOGENOM" id="CLU_085556_0_0_1"/>
<protein>
    <submittedName>
        <fullName evidence="3">Uncharacterized protein</fullName>
    </submittedName>
</protein>
<name>A0A0D3HZM3_EMIH1</name>
<dbReference type="RefSeq" id="XP_005756887.1">
    <property type="nucleotide sequence ID" value="XM_005756830.1"/>
</dbReference>
<keyword evidence="2" id="KW-0472">Membrane</keyword>
<accession>A0A0D3HZM3</accession>
<keyword evidence="2" id="KW-0812">Transmembrane</keyword>
<dbReference type="AlphaFoldDB" id="A0A0D3HZM3"/>
<feature type="transmembrane region" description="Helical" evidence="2">
    <location>
        <begin position="263"/>
        <end position="282"/>
    </location>
</feature>
<evidence type="ECO:0000256" key="1">
    <source>
        <dbReference type="SAM" id="MobiDB-lite"/>
    </source>
</evidence>
<reference evidence="3" key="2">
    <citation type="submission" date="2024-10" db="UniProtKB">
        <authorList>
            <consortium name="EnsemblProtists"/>
        </authorList>
    </citation>
    <scope>IDENTIFICATION</scope>
</reference>